<comment type="caution">
    <text evidence="1">The sequence shown here is derived from an EMBL/GenBank/DDBJ whole genome shotgun (WGS) entry which is preliminary data.</text>
</comment>
<name>A0A5B7IHE5_PORTR</name>
<reference evidence="1 2" key="1">
    <citation type="submission" date="2019-05" db="EMBL/GenBank/DDBJ databases">
        <title>Another draft genome of Portunus trituberculatus and its Hox gene families provides insights of decapod evolution.</title>
        <authorList>
            <person name="Jeong J.-H."/>
            <person name="Song I."/>
            <person name="Kim S."/>
            <person name="Choi T."/>
            <person name="Kim D."/>
            <person name="Ryu S."/>
            <person name="Kim W."/>
        </authorList>
    </citation>
    <scope>NUCLEOTIDE SEQUENCE [LARGE SCALE GENOMIC DNA]</scope>
    <source>
        <tissue evidence="1">Muscle</tissue>
    </source>
</reference>
<dbReference type="AlphaFoldDB" id="A0A5B7IHE5"/>
<keyword evidence="2" id="KW-1185">Reference proteome</keyword>
<proteinExistence type="predicted"/>
<protein>
    <submittedName>
        <fullName evidence="1">Uncharacterized protein</fullName>
    </submittedName>
</protein>
<sequence length="70" mass="7754">MWIGGEGEHEAEIYEMTAADNLAPVTLVTYLHKNTTTCALRCPLCLFVFPERSRDGTAAKVAKIRIQEGD</sequence>
<evidence type="ECO:0000313" key="2">
    <source>
        <dbReference type="Proteomes" id="UP000324222"/>
    </source>
</evidence>
<gene>
    <name evidence="1" type="ORF">E2C01_076073</name>
</gene>
<dbReference type="Proteomes" id="UP000324222">
    <property type="component" value="Unassembled WGS sequence"/>
</dbReference>
<accession>A0A5B7IHE5</accession>
<organism evidence="1 2">
    <name type="scientific">Portunus trituberculatus</name>
    <name type="common">Swimming crab</name>
    <name type="synonym">Neptunus trituberculatus</name>
    <dbReference type="NCBI Taxonomy" id="210409"/>
    <lineage>
        <taxon>Eukaryota</taxon>
        <taxon>Metazoa</taxon>
        <taxon>Ecdysozoa</taxon>
        <taxon>Arthropoda</taxon>
        <taxon>Crustacea</taxon>
        <taxon>Multicrustacea</taxon>
        <taxon>Malacostraca</taxon>
        <taxon>Eumalacostraca</taxon>
        <taxon>Eucarida</taxon>
        <taxon>Decapoda</taxon>
        <taxon>Pleocyemata</taxon>
        <taxon>Brachyura</taxon>
        <taxon>Eubrachyura</taxon>
        <taxon>Portunoidea</taxon>
        <taxon>Portunidae</taxon>
        <taxon>Portuninae</taxon>
        <taxon>Portunus</taxon>
    </lineage>
</organism>
<dbReference type="EMBL" id="VSRR010056996">
    <property type="protein sequence ID" value="MPC81456.1"/>
    <property type="molecule type" value="Genomic_DNA"/>
</dbReference>
<evidence type="ECO:0000313" key="1">
    <source>
        <dbReference type="EMBL" id="MPC81456.1"/>
    </source>
</evidence>